<keyword evidence="8" id="KW-0325">Glycoprotein</keyword>
<comment type="function">
    <text evidence="10">Ligand for members of the frizzled family of seven transmembrane receptors.</text>
</comment>
<dbReference type="GO" id="GO:0005615">
    <property type="term" value="C:extracellular space"/>
    <property type="evidence" value="ECO:0007669"/>
    <property type="project" value="TreeGrafter"/>
</dbReference>
<evidence type="ECO:0000256" key="5">
    <source>
        <dbReference type="ARBA" id="ARBA00022530"/>
    </source>
</evidence>
<dbReference type="PANTHER" id="PTHR12027:SF87">
    <property type="entry name" value="PROTEIN WNT-5B"/>
    <property type="match status" value="1"/>
</dbReference>
<dbReference type="Pfam" id="PF00110">
    <property type="entry name" value="wnt"/>
    <property type="match status" value="1"/>
</dbReference>
<accession>A0AAV7QPM8</accession>
<evidence type="ECO:0000256" key="1">
    <source>
        <dbReference type="ARBA" id="ARBA00004498"/>
    </source>
</evidence>
<comment type="similarity">
    <text evidence="2 10">Belongs to the Wnt family.</text>
</comment>
<evidence type="ECO:0000256" key="6">
    <source>
        <dbReference type="ARBA" id="ARBA00022687"/>
    </source>
</evidence>
<name>A0AAV7QPM8_PLEWA</name>
<evidence type="ECO:0000256" key="2">
    <source>
        <dbReference type="ARBA" id="ARBA00005683"/>
    </source>
</evidence>
<protein>
    <recommendedName>
        <fullName evidence="10">Protein Wnt</fullName>
    </recommendedName>
</protein>
<dbReference type="InterPro" id="IPR005817">
    <property type="entry name" value="Wnt"/>
</dbReference>
<dbReference type="AlphaFoldDB" id="A0AAV7QPM8"/>
<evidence type="ECO:0000313" key="12">
    <source>
        <dbReference type="Proteomes" id="UP001066276"/>
    </source>
</evidence>
<keyword evidence="6 10" id="KW-0879">Wnt signaling pathway</keyword>
<reference evidence="11" key="1">
    <citation type="journal article" date="2022" name="bioRxiv">
        <title>Sequencing and chromosome-scale assembly of the giantPleurodeles waltlgenome.</title>
        <authorList>
            <person name="Brown T."/>
            <person name="Elewa A."/>
            <person name="Iarovenko S."/>
            <person name="Subramanian E."/>
            <person name="Araus A.J."/>
            <person name="Petzold A."/>
            <person name="Susuki M."/>
            <person name="Suzuki K.-i.T."/>
            <person name="Hayashi T."/>
            <person name="Toyoda A."/>
            <person name="Oliveira C."/>
            <person name="Osipova E."/>
            <person name="Leigh N.D."/>
            <person name="Simon A."/>
            <person name="Yun M.H."/>
        </authorList>
    </citation>
    <scope>NUCLEOTIDE SEQUENCE</scope>
    <source>
        <strain evidence="11">20211129_DDA</strain>
        <tissue evidence="11">Liver</tissue>
    </source>
</reference>
<evidence type="ECO:0000256" key="10">
    <source>
        <dbReference type="RuleBase" id="RU003500"/>
    </source>
</evidence>
<dbReference type="EMBL" id="JANPWB010000010">
    <property type="protein sequence ID" value="KAJ1142088.1"/>
    <property type="molecule type" value="Genomic_DNA"/>
</dbReference>
<dbReference type="GO" id="GO:0045165">
    <property type="term" value="P:cell fate commitment"/>
    <property type="evidence" value="ECO:0007669"/>
    <property type="project" value="TreeGrafter"/>
</dbReference>
<evidence type="ECO:0000256" key="3">
    <source>
        <dbReference type="ARBA" id="ARBA00022473"/>
    </source>
</evidence>
<organism evidence="11 12">
    <name type="scientific">Pleurodeles waltl</name>
    <name type="common">Iberian ribbed newt</name>
    <dbReference type="NCBI Taxonomy" id="8319"/>
    <lineage>
        <taxon>Eukaryota</taxon>
        <taxon>Metazoa</taxon>
        <taxon>Chordata</taxon>
        <taxon>Craniata</taxon>
        <taxon>Vertebrata</taxon>
        <taxon>Euteleostomi</taxon>
        <taxon>Amphibia</taxon>
        <taxon>Batrachia</taxon>
        <taxon>Caudata</taxon>
        <taxon>Salamandroidea</taxon>
        <taxon>Salamandridae</taxon>
        <taxon>Pleurodelinae</taxon>
        <taxon>Pleurodeles</taxon>
    </lineage>
</organism>
<evidence type="ECO:0000256" key="7">
    <source>
        <dbReference type="ARBA" id="ARBA00023157"/>
    </source>
</evidence>
<evidence type="ECO:0000256" key="8">
    <source>
        <dbReference type="ARBA" id="ARBA00023180"/>
    </source>
</evidence>
<keyword evidence="3 10" id="KW-0217">Developmental protein</keyword>
<comment type="subcellular location">
    <subcellularLocation>
        <location evidence="1 10">Secreted</location>
        <location evidence="1 10">Extracellular space</location>
        <location evidence="1 10">Extracellular matrix</location>
    </subcellularLocation>
</comment>
<dbReference type="GO" id="GO:0005109">
    <property type="term" value="F:frizzled binding"/>
    <property type="evidence" value="ECO:0007669"/>
    <property type="project" value="TreeGrafter"/>
</dbReference>
<dbReference type="Proteomes" id="UP001066276">
    <property type="component" value="Chromosome 6"/>
</dbReference>
<keyword evidence="9" id="KW-0449">Lipoprotein</keyword>
<dbReference type="GO" id="GO:0005125">
    <property type="term" value="F:cytokine activity"/>
    <property type="evidence" value="ECO:0007669"/>
    <property type="project" value="TreeGrafter"/>
</dbReference>
<keyword evidence="5" id="KW-0272">Extracellular matrix</keyword>
<dbReference type="GO" id="GO:0060070">
    <property type="term" value="P:canonical Wnt signaling pathway"/>
    <property type="evidence" value="ECO:0007669"/>
    <property type="project" value="TreeGrafter"/>
</dbReference>
<keyword evidence="4" id="KW-0964">Secreted</keyword>
<sequence length="137" mass="15392">MPLHQESLQRSHSFESTFTLLYFASGILYFTDRQSRDGVHLCRQCGGGRECHQSCLSRGRTVQLWLQPDVAAYGPAPGLAVGGCGDNVDHGYRFAKEFVDTREREKNYPNGSEEQARTLMNLQNNEAGRRVRGSLLI</sequence>
<gene>
    <name evidence="11" type="ORF">NDU88_008416</name>
</gene>
<evidence type="ECO:0000256" key="9">
    <source>
        <dbReference type="ARBA" id="ARBA00023288"/>
    </source>
</evidence>
<proteinExistence type="inferred from homology"/>
<dbReference type="GO" id="GO:0030182">
    <property type="term" value="P:neuron differentiation"/>
    <property type="evidence" value="ECO:0007669"/>
    <property type="project" value="TreeGrafter"/>
</dbReference>
<evidence type="ECO:0000256" key="4">
    <source>
        <dbReference type="ARBA" id="ARBA00022525"/>
    </source>
</evidence>
<comment type="caution">
    <text evidence="11">The sequence shown here is derived from an EMBL/GenBank/DDBJ whole genome shotgun (WGS) entry which is preliminary data.</text>
</comment>
<dbReference type="PANTHER" id="PTHR12027">
    <property type="entry name" value="WNT RELATED"/>
    <property type="match status" value="1"/>
</dbReference>
<evidence type="ECO:0000313" key="11">
    <source>
        <dbReference type="EMBL" id="KAJ1142088.1"/>
    </source>
</evidence>
<keyword evidence="7" id="KW-1015">Disulfide bond</keyword>
<keyword evidence="12" id="KW-1185">Reference proteome</keyword>